<proteinExistence type="predicted"/>
<name>A0A542Z9R7_9MICO</name>
<dbReference type="AlphaFoldDB" id="A0A542Z9R7"/>
<evidence type="ECO:0000256" key="1">
    <source>
        <dbReference type="ARBA" id="ARBA00022741"/>
    </source>
</evidence>
<evidence type="ECO:0000313" key="6">
    <source>
        <dbReference type="EMBL" id="TQL57097.1"/>
    </source>
</evidence>
<evidence type="ECO:0000256" key="4">
    <source>
        <dbReference type="SAM" id="MobiDB-lite"/>
    </source>
</evidence>
<reference evidence="6 7" key="1">
    <citation type="submission" date="2019-06" db="EMBL/GenBank/DDBJ databases">
        <title>Sequencing the genomes of 1000 actinobacteria strains.</title>
        <authorList>
            <person name="Klenk H.-P."/>
        </authorList>
    </citation>
    <scope>NUCLEOTIDE SEQUENCE [LARGE SCALE GENOMIC DNA]</scope>
    <source>
        <strain evidence="6 7">DSM 18082</strain>
    </source>
</reference>
<protein>
    <submittedName>
        <fullName evidence="6">S-DNA-T family DNA segregation ATPase FtsK/SpoIIIE</fullName>
    </submittedName>
</protein>
<feature type="region of interest" description="Disordered" evidence="4">
    <location>
        <begin position="489"/>
        <end position="548"/>
    </location>
</feature>
<dbReference type="InterPro" id="IPR002543">
    <property type="entry name" value="FtsK_dom"/>
</dbReference>
<dbReference type="PANTHER" id="PTHR22683">
    <property type="entry name" value="SPORULATION PROTEIN RELATED"/>
    <property type="match status" value="1"/>
</dbReference>
<evidence type="ECO:0000256" key="3">
    <source>
        <dbReference type="PROSITE-ProRule" id="PRU00289"/>
    </source>
</evidence>
<comment type="caution">
    <text evidence="6">The sequence shown here is derived from an EMBL/GenBank/DDBJ whole genome shotgun (WGS) entry which is preliminary data.</text>
</comment>
<keyword evidence="2 3" id="KW-0067">ATP-binding</keyword>
<keyword evidence="7" id="KW-1185">Reference proteome</keyword>
<feature type="binding site" evidence="3">
    <location>
        <begin position="260"/>
        <end position="267"/>
    </location>
    <ligand>
        <name>ATP</name>
        <dbReference type="ChEBI" id="CHEBI:30616"/>
    </ligand>
</feature>
<evidence type="ECO:0000313" key="7">
    <source>
        <dbReference type="Proteomes" id="UP000319514"/>
    </source>
</evidence>
<dbReference type="PROSITE" id="PS50901">
    <property type="entry name" value="FTSK"/>
    <property type="match status" value="1"/>
</dbReference>
<dbReference type="GO" id="GO:0003677">
    <property type="term" value="F:DNA binding"/>
    <property type="evidence" value="ECO:0007669"/>
    <property type="project" value="InterPro"/>
</dbReference>
<keyword evidence="1 3" id="KW-0547">Nucleotide-binding</keyword>
<dbReference type="Proteomes" id="UP000319514">
    <property type="component" value="Unassembled WGS sequence"/>
</dbReference>
<accession>A0A542Z9R7</accession>
<dbReference type="PANTHER" id="PTHR22683:SF41">
    <property type="entry name" value="DNA TRANSLOCASE FTSK"/>
    <property type="match status" value="1"/>
</dbReference>
<evidence type="ECO:0000259" key="5">
    <source>
        <dbReference type="PROSITE" id="PS50901"/>
    </source>
</evidence>
<gene>
    <name evidence="6" type="ORF">FB474_3871</name>
</gene>
<dbReference type="Pfam" id="PF01580">
    <property type="entry name" value="FtsK_SpoIIIE"/>
    <property type="match status" value="1"/>
</dbReference>
<dbReference type="GO" id="GO:0005524">
    <property type="term" value="F:ATP binding"/>
    <property type="evidence" value="ECO:0007669"/>
    <property type="project" value="UniProtKB-UniRule"/>
</dbReference>
<dbReference type="InterPro" id="IPR027417">
    <property type="entry name" value="P-loop_NTPase"/>
</dbReference>
<organism evidence="6 7">
    <name type="scientific">Oryzihumus leptocrescens</name>
    <dbReference type="NCBI Taxonomy" id="297536"/>
    <lineage>
        <taxon>Bacteria</taxon>
        <taxon>Bacillati</taxon>
        <taxon>Actinomycetota</taxon>
        <taxon>Actinomycetes</taxon>
        <taxon>Micrococcales</taxon>
        <taxon>Intrasporangiaceae</taxon>
        <taxon>Oryzihumus</taxon>
    </lineage>
</organism>
<sequence length="548" mass="58822">MGSNLAAARVSFVDARAAAALSARTARFLWAVLRAALVWVRGHLRWVLTLVGFAVILRLLGNQIGSREVLALAFGPALVAAVWSTCSPMSYERLCAGPARRARWRRWIRKNWPHLSRECGLSVSRATKARTFGLVPKEGSRFVASQSQTVTVWSHPRLMDVTTVGSLLRLTIRTRTGQTVQDLENAAAPLAAAAGAHAYRCVQMTPSAVEVVLVMRDSLSQARPAELPEAAHLNAVTLGRRQDGTPWHLTVTGRHTLVVGCSGSGKGSVFWGVCAGLAPAVRAGLVRLWGVDLKRGVEVGMGRGMFAAVATNPSEAVALLTRLLAVLEERGNRMAGITRLHQPTQADPLHVLAIDELAVLTAYTDPETKKEASRLLAEILTQGRALGVVVLACVQDPRKEVVGLRGLFTQTIALRLRSAEETRMVLGDGIATIAPAHRISPAMPGTAWVVEEDGSADRVRADWWSDQLVRQVAARHPAPVVEDLLAARGGQGKTHTCDVPASDSVGVRAAPVPGKRTSQMPQKERRPRASRTSRTSQRGTSDDGSSAA</sequence>
<feature type="domain" description="FtsK" evidence="5">
    <location>
        <begin position="242"/>
        <end position="423"/>
    </location>
</feature>
<dbReference type="InterPro" id="IPR050206">
    <property type="entry name" value="FtsK/SpoIIIE/SftA"/>
</dbReference>
<evidence type="ECO:0000256" key="2">
    <source>
        <dbReference type="ARBA" id="ARBA00022840"/>
    </source>
</evidence>
<dbReference type="EMBL" id="VFOQ01000002">
    <property type="protein sequence ID" value="TQL57097.1"/>
    <property type="molecule type" value="Genomic_DNA"/>
</dbReference>
<dbReference type="OrthoDB" id="3217500at2"/>
<dbReference type="SUPFAM" id="SSF52540">
    <property type="entry name" value="P-loop containing nucleoside triphosphate hydrolases"/>
    <property type="match status" value="1"/>
</dbReference>
<dbReference type="Gene3D" id="3.40.50.300">
    <property type="entry name" value="P-loop containing nucleotide triphosphate hydrolases"/>
    <property type="match status" value="1"/>
</dbReference>